<dbReference type="Gene3D" id="3.40.50.150">
    <property type="entry name" value="Vaccinia Virus protein VP39"/>
    <property type="match status" value="1"/>
</dbReference>
<evidence type="ECO:0000313" key="2">
    <source>
        <dbReference type="EMBL" id="ADU64133.1"/>
    </source>
</evidence>
<dbReference type="EMBL" id="CP002431">
    <property type="protein sequence ID" value="ADU64133.1"/>
    <property type="molecule type" value="Genomic_DNA"/>
</dbReference>
<keyword evidence="2" id="KW-0489">Methyltransferase</keyword>
<dbReference type="AlphaFoldDB" id="E6VR49"/>
<dbReference type="SUPFAM" id="SSF53335">
    <property type="entry name" value="S-adenosyl-L-methionine-dependent methyltransferases"/>
    <property type="match status" value="1"/>
</dbReference>
<dbReference type="GO" id="GO:0032259">
    <property type="term" value="P:methylation"/>
    <property type="evidence" value="ECO:0007669"/>
    <property type="project" value="UniProtKB-KW"/>
</dbReference>
<name>E6VR49_PSEA9</name>
<dbReference type="CDD" id="cd02440">
    <property type="entry name" value="AdoMet_MTases"/>
    <property type="match status" value="1"/>
</dbReference>
<dbReference type="STRING" id="643562.Daes_3141"/>
<protein>
    <submittedName>
        <fullName evidence="2">Methyltransferase type 11</fullName>
    </submittedName>
</protein>
<dbReference type="Pfam" id="PF13649">
    <property type="entry name" value="Methyltransf_25"/>
    <property type="match status" value="1"/>
</dbReference>
<dbReference type="Proteomes" id="UP000002191">
    <property type="component" value="Chromosome"/>
</dbReference>
<dbReference type="KEGG" id="das:Daes_3141"/>
<dbReference type="GO" id="GO:0008168">
    <property type="term" value="F:methyltransferase activity"/>
    <property type="evidence" value="ECO:0007669"/>
    <property type="project" value="UniProtKB-KW"/>
</dbReference>
<keyword evidence="2" id="KW-0808">Transferase</keyword>
<evidence type="ECO:0000313" key="3">
    <source>
        <dbReference type="Proteomes" id="UP000002191"/>
    </source>
</evidence>
<reference evidence="2 3" key="2">
    <citation type="journal article" date="2014" name="Genome Announc.">
        <title>Complete Genome Sequence of the Subsurface, Mesophilic Sulfate-Reducing Bacterium Desulfovibrio aespoeensis Aspo-2.</title>
        <authorList>
            <person name="Pedersen K."/>
            <person name="Bengtsson A."/>
            <person name="Edlund J."/>
            <person name="Rabe L."/>
            <person name="Hazen T."/>
            <person name="Chakraborty R."/>
            <person name="Goodwin L."/>
            <person name="Shapiro N."/>
        </authorList>
    </citation>
    <scope>NUCLEOTIDE SEQUENCE [LARGE SCALE GENOMIC DNA]</scope>
    <source>
        <strain evidence="3">ATCC 700646 / DSM 10631 / Aspo-2</strain>
    </source>
</reference>
<evidence type="ECO:0000259" key="1">
    <source>
        <dbReference type="Pfam" id="PF13649"/>
    </source>
</evidence>
<dbReference type="InterPro" id="IPR041698">
    <property type="entry name" value="Methyltransf_25"/>
</dbReference>
<feature type="domain" description="Methyltransferase" evidence="1">
    <location>
        <begin position="298"/>
        <end position="398"/>
    </location>
</feature>
<reference evidence="3" key="1">
    <citation type="submission" date="2010-12" db="EMBL/GenBank/DDBJ databases">
        <title>Complete sequence of Desulfovibrio aespoeensis Aspo-2.</title>
        <authorList>
            <consortium name="US DOE Joint Genome Institute"/>
            <person name="Lucas S."/>
            <person name="Copeland A."/>
            <person name="Lapidus A."/>
            <person name="Cheng J.-F."/>
            <person name="Goodwin L."/>
            <person name="Pitluck S."/>
            <person name="Chertkov O."/>
            <person name="Misra M."/>
            <person name="Detter J.C."/>
            <person name="Han C."/>
            <person name="Tapia R."/>
            <person name="Land M."/>
            <person name="Hauser L."/>
            <person name="Kyrpides N."/>
            <person name="Ivanova N."/>
            <person name="Ovchinnikova G."/>
            <person name="Pedersen K."/>
            <person name="Jagevall S."/>
            <person name="Hazen T."/>
            <person name="Woyke T."/>
        </authorList>
    </citation>
    <scope>NUCLEOTIDE SEQUENCE [LARGE SCALE GENOMIC DNA]</scope>
    <source>
        <strain evidence="3">ATCC 700646 / DSM 10631 / Aspo-2</strain>
    </source>
</reference>
<dbReference type="RefSeq" id="WP_013516034.1">
    <property type="nucleotide sequence ID" value="NC_014844.1"/>
</dbReference>
<sequence precursor="true">MGAEVLLAGEVHRHPSSYVDPHGFVFSHEGNIYRAIKDASGDFYAKLFSDGTIERFMDNGLVASSLSEVVLELPDVAFIIQHERIEPETYCVEWCPAMLLDAARLTVSMLKTAFSVNATLQDAYPWNILFNGATPVFLDLTSIAPRKPGLVWPALEQFHAFFLRPLALATQGKGNVARDFLYNNIGGISFESFWNNTSTGYKASHPGQALGFFISSRVKNRQSLQRKLKHRALSERPIPEALFSRFCRGLEKRLDAFDFSTKEDIWSQYYREIDPLFDTGKKLSLVGEVLDRLAPASVLDAGCNTGAFSVLAAQKGARVMSVDSSEASINKLYHYARQNNLEITPVVADLLCPTPSFGFMGSQYPPLFKRAQSEMVFALALMHHLHIPGRQSFERISRMFSQLSTKHLLFEFVDMDDQNNDLIGAGRDIRYSFEDVMCALKKHFPTISVMDSDRPTRKLLLCTKNG</sequence>
<dbReference type="OrthoDB" id="9765084at2"/>
<dbReference type="eggNOG" id="COG2264">
    <property type="taxonomic scope" value="Bacteria"/>
</dbReference>
<keyword evidence="3" id="KW-1185">Reference proteome</keyword>
<gene>
    <name evidence="2" type="ordered locus">Daes_3141</name>
</gene>
<dbReference type="HOGENOM" id="CLU_047692_0_0_7"/>
<accession>E6VR49</accession>
<dbReference type="InterPro" id="IPR029063">
    <property type="entry name" value="SAM-dependent_MTases_sf"/>
</dbReference>
<organism evidence="2 3">
    <name type="scientific">Pseudodesulfovibrio aespoeensis (strain ATCC 700646 / DSM 10631 / Aspo-2)</name>
    <name type="common">Desulfovibrio aespoeensis</name>
    <dbReference type="NCBI Taxonomy" id="643562"/>
    <lineage>
        <taxon>Bacteria</taxon>
        <taxon>Pseudomonadati</taxon>
        <taxon>Thermodesulfobacteriota</taxon>
        <taxon>Desulfovibrionia</taxon>
        <taxon>Desulfovibrionales</taxon>
        <taxon>Desulfovibrionaceae</taxon>
    </lineage>
</organism>
<proteinExistence type="predicted"/>